<evidence type="ECO:0000313" key="3">
    <source>
        <dbReference type="Proteomes" id="UP000886752"/>
    </source>
</evidence>
<sequence>MDIVTHAISGALIAYALPQRPKVRFGILFFALAACVPDLDILFCTTPALFLNLHRGISHSIFVAPLLALLLALLAYPLRRASTPQAFSLRTLWLLSLVCLLVHIALDCITTYGTMIFLPFSDFRVRLNAVFIVDVFLTLPLLVLFCICAFKRIGCRKIACAGLVWMVLYPGLCLALSSWAGHSLAGNLRAQGRTIHELVLLPDFFTPLYWRALYVEEQDGHNVEQEQSISGLGSPRGPACAHTPLSREEILNLSAQSAICRDFFDLMLMPVVRPLSEHHRKAALTALSFLPMDTQGQDTARQSSAGTGHVMHPIADHVARELKFLLVYDLRFGSGLTLGRKLLGSRPRANIPFRLMVVLDRDNTVLLERIVFSDARKDSGWKSPTPPAPQTFGQWLLGLH</sequence>
<accession>A0A9D1TPS0</accession>
<reference evidence="2" key="2">
    <citation type="submission" date="2021-04" db="EMBL/GenBank/DDBJ databases">
        <authorList>
            <person name="Gilroy R."/>
        </authorList>
    </citation>
    <scope>NUCLEOTIDE SEQUENCE</scope>
    <source>
        <strain evidence="2">ChiHecec2B26-446</strain>
    </source>
</reference>
<feature type="transmembrane region" description="Helical" evidence="1">
    <location>
        <begin position="129"/>
        <end position="150"/>
    </location>
</feature>
<evidence type="ECO:0000313" key="2">
    <source>
        <dbReference type="EMBL" id="HIW00679.1"/>
    </source>
</evidence>
<dbReference type="InterPro" id="IPR053170">
    <property type="entry name" value="Transcription_regulator"/>
</dbReference>
<evidence type="ECO:0000256" key="1">
    <source>
        <dbReference type="SAM" id="Phobius"/>
    </source>
</evidence>
<dbReference type="GO" id="GO:0016787">
    <property type="term" value="F:hydrolase activity"/>
    <property type="evidence" value="ECO:0007669"/>
    <property type="project" value="UniProtKB-KW"/>
</dbReference>
<dbReference type="PANTHER" id="PTHR40031">
    <property type="entry name" value="HYPOTHETICAL MEMBRANE SPANNING PROTEIN"/>
    <property type="match status" value="1"/>
</dbReference>
<comment type="caution">
    <text evidence="2">The sequence shown here is derived from an EMBL/GenBank/DDBJ whole genome shotgun (WGS) entry which is preliminary data.</text>
</comment>
<keyword evidence="1" id="KW-0812">Transmembrane</keyword>
<feature type="transmembrane region" description="Helical" evidence="1">
    <location>
        <begin position="162"/>
        <end position="181"/>
    </location>
</feature>
<organism evidence="2 3">
    <name type="scientific">Candidatus Desulfovibrio intestinipullorum</name>
    <dbReference type="NCBI Taxonomy" id="2838536"/>
    <lineage>
        <taxon>Bacteria</taxon>
        <taxon>Pseudomonadati</taxon>
        <taxon>Thermodesulfobacteriota</taxon>
        <taxon>Desulfovibrionia</taxon>
        <taxon>Desulfovibrionales</taxon>
        <taxon>Desulfovibrionaceae</taxon>
        <taxon>Desulfovibrio</taxon>
    </lineage>
</organism>
<keyword evidence="1" id="KW-1133">Transmembrane helix</keyword>
<protein>
    <submittedName>
        <fullName evidence="2">Metal-dependent hydrolase</fullName>
    </submittedName>
</protein>
<dbReference type="PANTHER" id="PTHR40031:SF1">
    <property type="entry name" value="MEMBRANE-BOUND METAL-DEPENDENT HYDROLASE"/>
    <property type="match status" value="1"/>
</dbReference>
<dbReference type="Proteomes" id="UP000886752">
    <property type="component" value="Unassembled WGS sequence"/>
</dbReference>
<proteinExistence type="predicted"/>
<dbReference type="AlphaFoldDB" id="A0A9D1TPS0"/>
<dbReference type="InterPro" id="IPR007404">
    <property type="entry name" value="YdjM-like"/>
</dbReference>
<name>A0A9D1TPS0_9BACT</name>
<gene>
    <name evidence="2" type="ORF">H9894_05745</name>
</gene>
<feature type="transmembrane region" description="Helical" evidence="1">
    <location>
        <begin position="57"/>
        <end position="79"/>
    </location>
</feature>
<feature type="transmembrane region" description="Helical" evidence="1">
    <location>
        <begin position="91"/>
        <end position="117"/>
    </location>
</feature>
<feature type="transmembrane region" description="Helical" evidence="1">
    <location>
        <begin position="27"/>
        <end position="51"/>
    </location>
</feature>
<dbReference type="EMBL" id="DXHV01000058">
    <property type="protein sequence ID" value="HIW00679.1"/>
    <property type="molecule type" value="Genomic_DNA"/>
</dbReference>
<keyword evidence="1" id="KW-0472">Membrane</keyword>
<reference evidence="2" key="1">
    <citation type="journal article" date="2021" name="PeerJ">
        <title>Extensive microbial diversity within the chicken gut microbiome revealed by metagenomics and culture.</title>
        <authorList>
            <person name="Gilroy R."/>
            <person name="Ravi A."/>
            <person name="Getino M."/>
            <person name="Pursley I."/>
            <person name="Horton D.L."/>
            <person name="Alikhan N.F."/>
            <person name="Baker D."/>
            <person name="Gharbi K."/>
            <person name="Hall N."/>
            <person name="Watson M."/>
            <person name="Adriaenssens E.M."/>
            <person name="Foster-Nyarko E."/>
            <person name="Jarju S."/>
            <person name="Secka A."/>
            <person name="Antonio M."/>
            <person name="Oren A."/>
            <person name="Chaudhuri R.R."/>
            <person name="La Ragione R."/>
            <person name="Hildebrand F."/>
            <person name="Pallen M.J."/>
        </authorList>
    </citation>
    <scope>NUCLEOTIDE SEQUENCE</scope>
    <source>
        <strain evidence="2">ChiHecec2B26-446</strain>
    </source>
</reference>
<dbReference type="Pfam" id="PF04307">
    <property type="entry name" value="YdjM"/>
    <property type="match status" value="1"/>
</dbReference>
<keyword evidence="2" id="KW-0378">Hydrolase</keyword>